<keyword evidence="1" id="KW-1133">Transmembrane helix</keyword>
<dbReference type="AlphaFoldDB" id="X1W0Z2"/>
<gene>
    <name evidence="2" type="ORF">S12H4_57085</name>
</gene>
<evidence type="ECO:0000313" key="2">
    <source>
        <dbReference type="EMBL" id="GAJ21050.1"/>
    </source>
</evidence>
<keyword evidence="1" id="KW-0472">Membrane</keyword>
<keyword evidence="1" id="KW-0812">Transmembrane</keyword>
<organism evidence="2">
    <name type="scientific">marine sediment metagenome</name>
    <dbReference type="NCBI Taxonomy" id="412755"/>
    <lineage>
        <taxon>unclassified sequences</taxon>
        <taxon>metagenomes</taxon>
        <taxon>ecological metagenomes</taxon>
    </lineage>
</organism>
<evidence type="ECO:0000256" key="1">
    <source>
        <dbReference type="SAM" id="Phobius"/>
    </source>
</evidence>
<proteinExistence type="predicted"/>
<accession>X1W0Z2</accession>
<name>X1W0Z2_9ZZZZ</name>
<reference evidence="2" key="1">
    <citation type="journal article" date="2014" name="Front. Microbiol.">
        <title>High frequency of phylogenetically diverse reductive dehalogenase-homologous genes in deep subseafloor sedimentary metagenomes.</title>
        <authorList>
            <person name="Kawai M."/>
            <person name="Futagami T."/>
            <person name="Toyoda A."/>
            <person name="Takaki Y."/>
            <person name="Nishi S."/>
            <person name="Hori S."/>
            <person name="Arai W."/>
            <person name="Tsubouchi T."/>
            <person name="Morono Y."/>
            <person name="Uchiyama I."/>
            <person name="Ito T."/>
            <person name="Fujiyama A."/>
            <person name="Inagaki F."/>
            <person name="Takami H."/>
        </authorList>
    </citation>
    <scope>NUCLEOTIDE SEQUENCE</scope>
    <source>
        <strain evidence="2">Expedition CK06-06</strain>
    </source>
</reference>
<sequence>MTDERKRIRLGIALIPVVFLIVVLALTIGVFKQPPH</sequence>
<feature type="transmembrane region" description="Helical" evidence="1">
    <location>
        <begin position="12"/>
        <end position="31"/>
    </location>
</feature>
<feature type="non-terminal residue" evidence="2">
    <location>
        <position position="36"/>
    </location>
</feature>
<protein>
    <submittedName>
        <fullName evidence="2">Uncharacterized protein</fullName>
    </submittedName>
</protein>
<comment type="caution">
    <text evidence="2">The sequence shown here is derived from an EMBL/GenBank/DDBJ whole genome shotgun (WGS) entry which is preliminary data.</text>
</comment>
<dbReference type="EMBL" id="BARW01036853">
    <property type="protein sequence ID" value="GAJ21050.1"/>
    <property type="molecule type" value="Genomic_DNA"/>
</dbReference>